<name>A0A5J4QPF4_9ZZZZ</name>
<evidence type="ECO:0000313" key="3">
    <source>
        <dbReference type="EMBL" id="KAA6323205.1"/>
    </source>
</evidence>
<dbReference type="PANTHER" id="PTHR14136">
    <property type="entry name" value="BTB_POZ DOMAIN-CONTAINING PROTEIN KCTD9"/>
    <property type="match status" value="1"/>
</dbReference>
<feature type="transmembrane region" description="Helical" evidence="2">
    <location>
        <begin position="9"/>
        <end position="33"/>
    </location>
</feature>
<keyword evidence="1" id="KW-0175">Coiled coil</keyword>
<evidence type="ECO:0000256" key="2">
    <source>
        <dbReference type="SAM" id="Phobius"/>
    </source>
</evidence>
<dbReference type="PANTHER" id="PTHR14136:SF17">
    <property type="entry name" value="BTB_POZ DOMAIN-CONTAINING PROTEIN KCTD9"/>
    <property type="match status" value="1"/>
</dbReference>
<keyword evidence="2" id="KW-0812">Transmembrane</keyword>
<evidence type="ECO:0000256" key="1">
    <source>
        <dbReference type="SAM" id="Coils"/>
    </source>
</evidence>
<dbReference type="InterPro" id="IPR051082">
    <property type="entry name" value="Pentapeptide-BTB/POZ_domain"/>
</dbReference>
<feature type="transmembrane region" description="Helical" evidence="2">
    <location>
        <begin position="53"/>
        <end position="72"/>
    </location>
</feature>
<dbReference type="EMBL" id="SNRY01002859">
    <property type="protein sequence ID" value="KAA6323205.1"/>
    <property type="molecule type" value="Genomic_DNA"/>
</dbReference>
<accession>A0A5J4QPF4</accession>
<organism evidence="3">
    <name type="scientific">termite gut metagenome</name>
    <dbReference type="NCBI Taxonomy" id="433724"/>
    <lineage>
        <taxon>unclassified sequences</taxon>
        <taxon>metagenomes</taxon>
        <taxon>organismal metagenomes</taxon>
    </lineage>
</organism>
<feature type="coiled-coil region" evidence="1">
    <location>
        <begin position="74"/>
        <end position="104"/>
    </location>
</feature>
<sequence length="345" mass="39427">MKKSFKQKYLIIIALVIFFSPIIGVILGNSIIPCWQFFNHLHTVFGLDSQKDFFTFWIALFGAIGIAINIYHNQKRIRLQEKQLQKQDEQLQKQQKHIDVLSKTQQDGRFAKGVELLGNASESARTGAAYNLFFLAKEFPEEYSKSVFEILCSHIRTNTNDKEYQDKYKTSPSNEIQTIVDLLFRNYEDEQYPFLGYEAILRNSFLAGCDLGSTYLKGAYLTKANLENANLRQADLEGAHFKKAYLWEVNLERANLWETHLEGASLWKAHLEGADLRRADLSEANLEEADLSYAYLEDANLEGTNLKGVDLDKARNLDKALNVDETSLPEGIIWHPAPNTDISDT</sequence>
<dbReference type="SUPFAM" id="SSF141571">
    <property type="entry name" value="Pentapeptide repeat-like"/>
    <property type="match status" value="1"/>
</dbReference>
<proteinExistence type="predicted"/>
<protein>
    <submittedName>
        <fullName evidence="3">Secreted effector protein PipB2</fullName>
    </submittedName>
</protein>
<reference evidence="3" key="1">
    <citation type="submission" date="2019-03" db="EMBL/GenBank/DDBJ databases">
        <title>Single cell metagenomics reveals metabolic interactions within the superorganism composed of flagellate Streblomastix strix and complex community of Bacteroidetes bacteria on its surface.</title>
        <authorList>
            <person name="Treitli S.C."/>
            <person name="Kolisko M."/>
            <person name="Husnik F."/>
            <person name="Keeling P."/>
            <person name="Hampl V."/>
        </authorList>
    </citation>
    <scope>NUCLEOTIDE SEQUENCE</scope>
    <source>
        <strain evidence="3">STM</strain>
    </source>
</reference>
<gene>
    <name evidence="3" type="ORF">EZS27_027333</name>
</gene>
<dbReference type="InterPro" id="IPR001646">
    <property type="entry name" value="5peptide_repeat"/>
</dbReference>
<dbReference type="AlphaFoldDB" id="A0A5J4QPF4"/>
<dbReference type="Pfam" id="PF00805">
    <property type="entry name" value="Pentapeptide"/>
    <property type="match status" value="2"/>
</dbReference>
<keyword evidence="2" id="KW-1133">Transmembrane helix</keyword>
<dbReference type="Gene3D" id="2.160.20.80">
    <property type="entry name" value="E3 ubiquitin-protein ligase SopA"/>
    <property type="match status" value="1"/>
</dbReference>
<comment type="caution">
    <text evidence="3">The sequence shown here is derived from an EMBL/GenBank/DDBJ whole genome shotgun (WGS) entry which is preliminary data.</text>
</comment>
<keyword evidence="2" id="KW-0472">Membrane</keyword>